<gene>
    <name evidence="7" type="ORF">POI8812_02951</name>
</gene>
<dbReference type="EC" id="1.1.1.29" evidence="7"/>
<dbReference type="AlphaFoldDB" id="A0A2R8AED0"/>
<evidence type="ECO:0000256" key="3">
    <source>
        <dbReference type="ARBA" id="ARBA00023027"/>
    </source>
</evidence>
<feature type="domain" description="D-isomer specific 2-hydroxyacid dehydrogenase NAD-binding" evidence="6">
    <location>
        <begin position="106"/>
        <end position="281"/>
    </location>
</feature>
<dbReference type="PROSITE" id="PS00671">
    <property type="entry name" value="D_2_HYDROXYACID_DH_3"/>
    <property type="match status" value="1"/>
</dbReference>
<accession>A0A2R8AED0</accession>
<dbReference type="SUPFAM" id="SSF52283">
    <property type="entry name" value="Formate/glycerate dehydrogenase catalytic domain-like"/>
    <property type="match status" value="1"/>
</dbReference>
<dbReference type="PANTHER" id="PTHR10996:SF178">
    <property type="entry name" value="2-HYDROXYACID DEHYDROGENASE YGL185C-RELATED"/>
    <property type="match status" value="1"/>
</dbReference>
<dbReference type="CDD" id="cd05301">
    <property type="entry name" value="GDH"/>
    <property type="match status" value="1"/>
</dbReference>
<evidence type="ECO:0000313" key="8">
    <source>
        <dbReference type="Proteomes" id="UP000244932"/>
    </source>
</evidence>
<dbReference type="Gene3D" id="3.40.50.720">
    <property type="entry name" value="NAD(P)-binding Rossmann-like Domain"/>
    <property type="match status" value="2"/>
</dbReference>
<dbReference type="Pfam" id="PF02826">
    <property type="entry name" value="2-Hacid_dh_C"/>
    <property type="match status" value="1"/>
</dbReference>
<dbReference type="PANTHER" id="PTHR10996">
    <property type="entry name" value="2-HYDROXYACID DEHYDROGENASE-RELATED"/>
    <property type="match status" value="1"/>
</dbReference>
<evidence type="ECO:0000256" key="1">
    <source>
        <dbReference type="ARBA" id="ARBA00005854"/>
    </source>
</evidence>
<dbReference type="GO" id="GO:0051287">
    <property type="term" value="F:NAD binding"/>
    <property type="evidence" value="ECO:0007669"/>
    <property type="project" value="InterPro"/>
</dbReference>
<name>A0A2R8AED0_9RHOB</name>
<dbReference type="InterPro" id="IPR029753">
    <property type="entry name" value="D-isomer_DH_CS"/>
</dbReference>
<dbReference type="GO" id="GO:0005829">
    <property type="term" value="C:cytosol"/>
    <property type="evidence" value="ECO:0007669"/>
    <property type="project" value="TreeGrafter"/>
</dbReference>
<dbReference type="EMBL" id="OMKW01000004">
    <property type="protein sequence ID" value="SPF30611.1"/>
    <property type="molecule type" value="Genomic_DNA"/>
</dbReference>
<dbReference type="InterPro" id="IPR036291">
    <property type="entry name" value="NAD(P)-bd_dom_sf"/>
</dbReference>
<keyword evidence="2 4" id="KW-0560">Oxidoreductase</keyword>
<dbReference type="InterPro" id="IPR050223">
    <property type="entry name" value="D-isomer_2-hydroxyacid_DH"/>
</dbReference>
<dbReference type="OrthoDB" id="9793626at2"/>
<dbReference type="InterPro" id="IPR006140">
    <property type="entry name" value="D-isomer_DH_NAD-bd"/>
</dbReference>
<sequence length="312" mass="33223">MKILVTRRLPETVMRRAHALGATIHDSDVPLTSDARSEALQTYDAILCTLGDRFSSDMFAEPTRCKIIANFGVGYDHIDAAAARAAGVEVTNTPGVLTDATADLAMTLMLMVLRRASEGERLARSGDWTGWTPTQMLGRGVTGATLGIAGMGRIGQAMARKAHFGFGMKICYTARGDKALDFLADRVDLQTLAETADVLAVHAPGGAATRHMINRDVFEAMKPTGILINTARGDVVDQKQLIAALQSGAIAAAGLDVYEGEPDIPAELRALENVTLLPHLGSATLEVREAMGNMALDNIEAFLNGRQVPNPV</sequence>
<keyword evidence="8" id="KW-1185">Reference proteome</keyword>
<dbReference type="Proteomes" id="UP000244932">
    <property type="component" value="Unassembled WGS sequence"/>
</dbReference>
<reference evidence="7 8" key="1">
    <citation type="submission" date="2018-03" db="EMBL/GenBank/DDBJ databases">
        <authorList>
            <person name="Keele B.F."/>
        </authorList>
    </citation>
    <scope>NUCLEOTIDE SEQUENCE [LARGE SCALE GENOMIC DNA]</scope>
    <source>
        <strain evidence="7 8">CeCT 8812</strain>
    </source>
</reference>
<evidence type="ECO:0000313" key="7">
    <source>
        <dbReference type="EMBL" id="SPF30611.1"/>
    </source>
</evidence>
<dbReference type="Pfam" id="PF00389">
    <property type="entry name" value="2-Hacid_dh"/>
    <property type="match status" value="1"/>
</dbReference>
<dbReference type="GO" id="GO:0030267">
    <property type="term" value="F:glyoxylate reductase (NADPH) activity"/>
    <property type="evidence" value="ECO:0007669"/>
    <property type="project" value="TreeGrafter"/>
</dbReference>
<evidence type="ECO:0000256" key="4">
    <source>
        <dbReference type="RuleBase" id="RU003719"/>
    </source>
</evidence>
<evidence type="ECO:0000256" key="2">
    <source>
        <dbReference type="ARBA" id="ARBA00023002"/>
    </source>
</evidence>
<dbReference type="GO" id="GO:0008465">
    <property type="term" value="F:hydroxypyruvate reductase (NADH) activity"/>
    <property type="evidence" value="ECO:0007669"/>
    <property type="project" value="UniProtKB-EC"/>
</dbReference>
<protein>
    <submittedName>
        <fullName evidence="7">Glycerate dehydrogenase</fullName>
        <ecNumber evidence="7">1.1.1.29</ecNumber>
    </submittedName>
</protein>
<dbReference type="InterPro" id="IPR006139">
    <property type="entry name" value="D-isomer_2_OHA_DH_cat_dom"/>
</dbReference>
<organism evidence="7 8">
    <name type="scientific">Pontivivens insulae</name>
    <dbReference type="NCBI Taxonomy" id="1639689"/>
    <lineage>
        <taxon>Bacteria</taxon>
        <taxon>Pseudomonadati</taxon>
        <taxon>Pseudomonadota</taxon>
        <taxon>Alphaproteobacteria</taxon>
        <taxon>Rhodobacterales</taxon>
        <taxon>Paracoccaceae</taxon>
        <taxon>Pontivivens</taxon>
    </lineage>
</organism>
<dbReference type="FunFam" id="3.40.50.720:FF:000203">
    <property type="entry name" value="D-3-phosphoglycerate dehydrogenase (SerA)"/>
    <property type="match status" value="1"/>
</dbReference>
<feature type="domain" description="D-isomer specific 2-hydroxyacid dehydrogenase catalytic" evidence="5">
    <location>
        <begin position="3"/>
        <end position="312"/>
    </location>
</feature>
<proteinExistence type="inferred from homology"/>
<evidence type="ECO:0000259" key="6">
    <source>
        <dbReference type="Pfam" id="PF02826"/>
    </source>
</evidence>
<evidence type="ECO:0000259" key="5">
    <source>
        <dbReference type="Pfam" id="PF00389"/>
    </source>
</evidence>
<dbReference type="SUPFAM" id="SSF51735">
    <property type="entry name" value="NAD(P)-binding Rossmann-fold domains"/>
    <property type="match status" value="1"/>
</dbReference>
<keyword evidence="3" id="KW-0520">NAD</keyword>
<dbReference type="RefSeq" id="WP_108783332.1">
    <property type="nucleotide sequence ID" value="NZ_OMKW01000004.1"/>
</dbReference>
<comment type="similarity">
    <text evidence="1 4">Belongs to the D-isomer specific 2-hydroxyacid dehydrogenase family.</text>
</comment>